<evidence type="ECO:0000313" key="7">
    <source>
        <dbReference type="EMBL" id="GAI70571.1"/>
    </source>
</evidence>
<evidence type="ECO:0000256" key="6">
    <source>
        <dbReference type="SAM" id="Phobius"/>
    </source>
</evidence>
<protein>
    <recommendedName>
        <fullName evidence="8">Metal ABC transporter permease</fullName>
    </recommendedName>
</protein>
<feature type="transmembrane region" description="Helical" evidence="6">
    <location>
        <begin position="12"/>
        <end position="32"/>
    </location>
</feature>
<dbReference type="Gene3D" id="1.10.3470.10">
    <property type="entry name" value="ABC transporter involved in vitamin B12 uptake, BtuC"/>
    <property type="match status" value="1"/>
</dbReference>
<evidence type="ECO:0000256" key="1">
    <source>
        <dbReference type="ARBA" id="ARBA00004141"/>
    </source>
</evidence>
<gene>
    <name evidence="7" type="ORF">S12H4_09304</name>
</gene>
<comment type="similarity">
    <text evidence="2">Belongs to the ABC-3 integral membrane protein family.</text>
</comment>
<evidence type="ECO:0000256" key="4">
    <source>
        <dbReference type="ARBA" id="ARBA00022989"/>
    </source>
</evidence>
<dbReference type="EMBL" id="BARW01003749">
    <property type="protein sequence ID" value="GAI70571.1"/>
    <property type="molecule type" value="Genomic_DNA"/>
</dbReference>
<dbReference type="PANTHER" id="PTHR30477:SF18">
    <property type="entry name" value="METAL TRANSPORT SYSTEM MEMBRANE PROTEIN CT_417-RELATED"/>
    <property type="match status" value="1"/>
</dbReference>
<evidence type="ECO:0000256" key="3">
    <source>
        <dbReference type="ARBA" id="ARBA00022692"/>
    </source>
</evidence>
<dbReference type="InterPro" id="IPR001626">
    <property type="entry name" value="ABC_TroCD"/>
</dbReference>
<dbReference type="InterPro" id="IPR037294">
    <property type="entry name" value="ABC_BtuC-like"/>
</dbReference>
<evidence type="ECO:0000256" key="2">
    <source>
        <dbReference type="ARBA" id="ARBA00008034"/>
    </source>
</evidence>
<comment type="caution">
    <text evidence="7">The sequence shown here is derived from an EMBL/GenBank/DDBJ whole genome shotgun (WGS) entry which is preliminary data.</text>
</comment>
<dbReference type="SUPFAM" id="SSF81345">
    <property type="entry name" value="ABC transporter involved in vitamin B12 uptake, BtuC"/>
    <property type="match status" value="1"/>
</dbReference>
<dbReference type="PANTHER" id="PTHR30477">
    <property type="entry name" value="ABC-TRANSPORTER METAL-BINDING PROTEIN"/>
    <property type="match status" value="1"/>
</dbReference>
<evidence type="ECO:0000256" key="5">
    <source>
        <dbReference type="ARBA" id="ARBA00023136"/>
    </source>
</evidence>
<dbReference type="AlphaFoldDB" id="X1RUG0"/>
<keyword evidence="3 6" id="KW-0812">Transmembrane</keyword>
<evidence type="ECO:0008006" key="8">
    <source>
        <dbReference type="Google" id="ProtNLM"/>
    </source>
</evidence>
<proteinExistence type="inferred from homology"/>
<comment type="subcellular location">
    <subcellularLocation>
        <location evidence="1">Membrane</location>
        <topology evidence="1">Multi-pass membrane protein</topology>
    </subcellularLocation>
</comment>
<dbReference type="GO" id="GO:0010043">
    <property type="term" value="P:response to zinc ion"/>
    <property type="evidence" value="ECO:0007669"/>
    <property type="project" value="TreeGrafter"/>
</dbReference>
<dbReference type="GO" id="GO:0043190">
    <property type="term" value="C:ATP-binding cassette (ABC) transporter complex"/>
    <property type="evidence" value="ECO:0007669"/>
    <property type="project" value="InterPro"/>
</dbReference>
<reference evidence="7" key="1">
    <citation type="journal article" date="2014" name="Front. Microbiol.">
        <title>High frequency of phylogenetically diverse reductive dehalogenase-homologous genes in deep subseafloor sedimentary metagenomes.</title>
        <authorList>
            <person name="Kawai M."/>
            <person name="Futagami T."/>
            <person name="Toyoda A."/>
            <person name="Takaki Y."/>
            <person name="Nishi S."/>
            <person name="Hori S."/>
            <person name="Arai W."/>
            <person name="Tsubouchi T."/>
            <person name="Morono Y."/>
            <person name="Uchiyama I."/>
            <person name="Ito T."/>
            <person name="Fujiyama A."/>
            <person name="Inagaki F."/>
            <person name="Takami H."/>
        </authorList>
    </citation>
    <scope>NUCLEOTIDE SEQUENCE</scope>
    <source>
        <strain evidence="7">Expedition CK06-06</strain>
    </source>
</reference>
<keyword evidence="4 6" id="KW-1133">Transmembrane helix</keyword>
<organism evidence="7">
    <name type="scientific">marine sediment metagenome</name>
    <dbReference type="NCBI Taxonomy" id="412755"/>
    <lineage>
        <taxon>unclassified sequences</taxon>
        <taxon>metagenomes</taxon>
        <taxon>ecological metagenomes</taxon>
    </lineage>
</organism>
<feature type="transmembrane region" description="Helical" evidence="6">
    <location>
        <begin position="52"/>
        <end position="78"/>
    </location>
</feature>
<accession>X1RUG0</accession>
<dbReference type="GO" id="GO:0055085">
    <property type="term" value="P:transmembrane transport"/>
    <property type="evidence" value="ECO:0007669"/>
    <property type="project" value="InterPro"/>
</dbReference>
<keyword evidence="5 6" id="KW-0472">Membrane</keyword>
<dbReference type="Pfam" id="PF00950">
    <property type="entry name" value="ABC-3"/>
    <property type="match status" value="1"/>
</dbReference>
<feature type="transmembrane region" description="Helical" evidence="6">
    <location>
        <begin position="118"/>
        <end position="144"/>
    </location>
</feature>
<name>X1RUG0_9ZZZZ</name>
<sequence length="145" mass="15481">MEIFQYEFMRNAVIAAVLVNIACGIVGTYVVIKKIVFISGGISHAAFGGIGLGYFLGIPPIVAAIPFSLISAITIGLISKRSKLSEDAAIGIIWAVGMASGIIFINLTPGYAPDLFSYLFGNILTIPVSDLYIMFAMDLIIILFN</sequence>
<feature type="transmembrane region" description="Helical" evidence="6">
    <location>
        <begin position="90"/>
        <end position="112"/>
    </location>
</feature>